<comment type="similarity">
    <text evidence="3">Belongs to the FliM family.</text>
</comment>
<dbReference type="Proteomes" id="UP000315700">
    <property type="component" value="Chromosome"/>
</dbReference>
<evidence type="ECO:0000256" key="2">
    <source>
        <dbReference type="ARBA" id="ARBA00004202"/>
    </source>
</evidence>
<keyword evidence="12" id="KW-0966">Cell projection</keyword>
<dbReference type="InParanoid" id="A0A517SJF2"/>
<evidence type="ECO:0000256" key="1">
    <source>
        <dbReference type="ARBA" id="ARBA00004117"/>
    </source>
</evidence>
<keyword evidence="12" id="KW-0282">Flagellum</keyword>
<dbReference type="GO" id="GO:0005886">
    <property type="term" value="C:plasma membrane"/>
    <property type="evidence" value="ECO:0007669"/>
    <property type="project" value="UniProtKB-SubCell"/>
</dbReference>
<dbReference type="InterPro" id="IPR028976">
    <property type="entry name" value="CheC-like_sf"/>
</dbReference>
<evidence type="ECO:0000256" key="7">
    <source>
        <dbReference type="ARBA" id="ARBA00022779"/>
    </source>
</evidence>
<keyword evidence="7" id="KW-0283">Flagellar rotation</keyword>
<organism evidence="12 13">
    <name type="scientific">Caulifigura coniformis</name>
    <dbReference type="NCBI Taxonomy" id="2527983"/>
    <lineage>
        <taxon>Bacteria</taxon>
        <taxon>Pseudomonadati</taxon>
        <taxon>Planctomycetota</taxon>
        <taxon>Planctomycetia</taxon>
        <taxon>Planctomycetales</taxon>
        <taxon>Planctomycetaceae</taxon>
        <taxon>Caulifigura</taxon>
    </lineage>
</organism>
<comment type="function">
    <text evidence="10">FliM is one of three proteins (FliG, FliN, FliM) that forms the rotor-mounted switch complex (C ring), located at the base of the basal body. This complex interacts with the CheY and CheZ chemotaxis proteins, in addition to contacting components of the motor that determine the direction of flagellar rotation.</text>
</comment>
<reference evidence="12 13" key="1">
    <citation type="submission" date="2019-02" db="EMBL/GenBank/DDBJ databases">
        <title>Deep-cultivation of Planctomycetes and their phenomic and genomic characterization uncovers novel biology.</title>
        <authorList>
            <person name="Wiegand S."/>
            <person name="Jogler M."/>
            <person name="Boedeker C."/>
            <person name="Pinto D."/>
            <person name="Vollmers J."/>
            <person name="Rivas-Marin E."/>
            <person name="Kohn T."/>
            <person name="Peeters S.H."/>
            <person name="Heuer A."/>
            <person name="Rast P."/>
            <person name="Oberbeckmann S."/>
            <person name="Bunk B."/>
            <person name="Jeske O."/>
            <person name="Meyerdierks A."/>
            <person name="Storesund J.E."/>
            <person name="Kallscheuer N."/>
            <person name="Luecker S."/>
            <person name="Lage O.M."/>
            <person name="Pohl T."/>
            <person name="Merkel B.J."/>
            <person name="Hornburger P."/>
            <person name="Mueller R.-W."/>
            <person name="Bruemmer F."/>
            <person name="Labrenz M."/>
            <person name="Spormann A.M."/>
            <person name="Op den Camp H."/>
            <person name="Overmann J."/>
            <person name="Amann R."/>
            <person name="Jetten M.S.M."/>
            <person name="Mascher T."/>
            <person name="Medema M.H."/>
            <person name="Devos D.P."/>
            <person name="Kaster A.-K."/>
            <person name="Ovreas L."/>
            <person name="Rohde M."/>
            <person name="Galperin M.Y."/>
            <person name="Jogler C."/>
        </authorList>
    </citation>
    <scope>NUCLEOTIDE SEQUENCE [LARGE SCALE GENOMIC DNA]</scope>
    <source>
        <strain evidence="12 13">Pan44</strain>
    </source>
</reference>
<comment type="subcellular location">
    <subcellularLocation>
        <location evidence="1">Bacterial flagellum basal body</location>
    </subcellularLocation>
    <subcellularLocation>
        <location evidence="2">Cell membrane</location>
        <topology evidence="2">Peripheral membrane protein</topology>
    </subcellularLocation>
</comment>
<sequence>MTTQAAVQPFDPRHARGISADARRVADRWLKDAAVRMNETFSEFGVTAKVSYQTVFTQDARTALSNLPDPDVSALLHIGKARIPAAMSFRTGLLLSLVQGLLGVQSTEWPADRSLTSIELSLAKMLFERFAVGLSDAWPSREAMVTAFVRPVLRTSRARLFDPAILLAAAQFQVTTAAGEDSILLIATHEQLEHLCGEALPAPAPKATPSARMADLAPLVPMPFSVELGRVQLSVNEAESLKLGDVLVLDQTTNDLLTARVAGRPKFQGRPGRVGGRVCFAIDEVMED</sequence>
<evidence type="ECO:0000313" key="12">
    <source>
        <dbReference type="EMBL" id="QDT56226.1"/>
    </source>
</evidence>
<name>A0A517SJF2_9PLAN</name>
<evidence type="ECO:0000259" key="11">
    <source>
        <dbReference type="Pfam" id="PF01052"/>
    </source>
</evidence>
<evidence type="ECO:0000256" key="5">
    <source>
        <dbReference type="ARBA" id="ARBA00022475"/>
    </source>
</evidence>
<evidence type="ECO:0000256" key="3">
    <source>
        <dbReference type="ARBA" id="ARBA00011049"/>
    </source>
</evidence>
<keyword evidence="13" id="KW-1185">Reference proteome</keyword>
<dbReference type="GO" id="GO:0050918">
    <property type="term" value="P:positive chemotaxis"/>
    <property type="evidence" value="ECO:0007669"/>
    <property type="project" value="TreeGrafter"/>
</dbReference>
<feature type="domain" description="Flagellar motor switch protein FliN-like C-terminal" evidence="11">
    <location>
        <begin position="220"/>
        <end position="286"/>
    </location>
</feature>
<dbReference type="Gene3D" id="3.40.1550.10">
    <property type="entry name" value="CheC-like"/>
    <property type="match status" value="1"/>
</dbReference>
<keyword evidence="5" id="KW-1003">Cell membrane</keyword>
<keyword evidence="12" id="KW-0969">Cilium</keyword>
<accession>A0A517SJF2</accession>
<evidence type="ECO:0000313" key="13">
    <source>
        <dbReference type="Proteomes" id="UP000315700"/>
    </source>
</evidence>
<keyword evidence="9" id="KW-0975">Bacterial flagellum</keyword>
<dbReference type="InterPro" id="IPR036429">
    <property type="entry name" value="SpoA-like_sf"/>
</dbReference>
<evidence type="ECO:0000256" key="6">
    <source>
        <dbReference type="ARBA" id="ARBA00022500"/>
    </source>
</evidence>
<dbReference type="PANTHER" id="PTHR30034:SF6">
    <property type="entry name" value="YOP PROTEINS TRANSLOCATION PROTEIN Q"/>
    <property type="match status" value="1"/>
</dbReference>
<evidence type="ECO:0000256" key="10">
    <source>
        <dbReference type="ARBA" id="ARBA00025044"/>
    </source>
</evidence>
<dbReference type="GO" id="GO:0071978">
    <property type="term" value="P:bacterial-type flagellum-dependent swarming motility"/>
    <property type="evidence" value="ECO:0007669"/>
    <property type="project" value="TreeGrafter"/>
</dbReference>
<dbReference type="PANTHER" id="PTHR30034">
    <property type="entry name" value="FLAGELLAR MOTOR SWITCH PROTEIN FLIM"/>
    <property type="match status" value="1"/>
</dbReference>
<evidence type="ECO:0000256" key="9">
    <source>
        <dbReference type="ARBA" id="ARBA00023143"/>
    </source>
</evidence>
<gene>
    <name evidence="12" type="primary">fliM</name>
    <name evidence="12" type="ORF">Pan44_42780</name>
</gene>
<evidence type="ECO:0000256" key="8">
    <source>
        <dbReference type="ARBA" id="ARBA00023136"/>
    </source>
</evidence>
<dbReference type="Pfam" id="PF01052">
    <property type="entry name" value="FliMN_C"/>
    <property type="match status" value="1"/>
</dbReference>
<keyword evidence="6" id="KW-0145">Chemotaxis</keyword>
<protein>
    <recommendedName>
        <fullName evidence="4">Flagellar motor switch protein FliM</fullName>
    </recommendedName>
</protein>
<dbReference type="RefSeq" id="WP_145033354.1">
    <property type="nucleotide sequence ID" value="NZ_CP036271.1"/>
</dbReference>
<proteinExistence type="inferred from homology"/>
<evidence type="ECO:0000256" key="4">
    <source>
        <dbReference type="ARBA" id="ARBA00021898"/>
    </source>
</evidence>
<dbReference type="KEGG" id="ccos:Pan44_42780"/>
<dbReference type="AlphaFoldDB" id="A0A517SJF2"/>
<dbReference type="EMBL" id="CP036271">
    <property type="protein sequence ID" value="QDT56226.1"/>
    <property type="molecule type" value="Genomic_DNA"/>
</dbReference>
<keyword evidence="8" id="KW-0472">Membrane</keyword>
<dbReference type="GO" id="GO:0009425">
    <property type="term" value="C:bacterial-type flagellum basal body"/>
    <property type="evidence" value="ECO:0007669"/>
    <property type="project" value="UniProtKB-SubCell"/>
</dbReference>
<dbReference type="SUPFAM" id="SSF101801">
    <property type="entry name" value="Surface presentation of antigens (SPOA)"/>
    <property type="match status" value="1"/>
</dbReference>
<dbReference type="InterPro" id="IPR001543">
    <property type="entry name" value="FliN-like_C"/>
</dbReference>
<dbReference type="OrthoDB" id="214930at2"/>
<dbReference type="Gene3D" id="2.30.330.10">
    <property type="entry name" value="SpoA-like"/>
    <property type="match status" value="1"/>
</dbReference>